<dbReference type="InterPro" id="IPR001078">
    <property type="entry name" value="2-oxoacid_DH_actylTfrase"/>
</dbReference>
<evidence type="ECO:0000256" key="4">
    <source>
        <dbReference type="ARBA" id="ARBA00022532"/>
    </source>
</evidence>
<feature type="region of interest" description="Disordered" evidence="10">
    <location>
        <begin position="207"/>
        <end position="258"/>
    </location>
</feature>
<evidence type="ECO:0000256" key="10">
    <source>
        <dbReference type="SAM" id="MobiDB-lite"/>
    </source>
</evidence>
<feature type="compositionally biased region" description="Low complexity" evidence="10">
    <location>
        <begin position="25"/>
        <end position="38"/>
    </location>
</feature>
<keyword evidence="5 9" id="KW-0808">Transferase</keyword>
<dbReference type="Gene3D" id="3.30.559.10">
    <property type="entry name" value="Chloramphenicol acetyltransferase-like domain"/>
    <property type="match status" value="2"/>
</dbReference>
<dbReference type="Pfam" id="PF00198">
    <property type="entry name" value="2-oxoacid_dh"/>
    <property type="match status" value="1"/>
</dbReference>
<evidence type="ECO:0000256" key="8">
    <source>
        <dbReference type="ARBA" id="ARBA00023315"/>
    </source>
</evidence>
<comment type="caution">
    <text evidence="12">The sequence shown here is derived from an EMBL/GenBank/DDBJ whole genome shotgun (WGS) entry which is preliminary data.</text>
</comment>
<evidence type="ECO:0000256" key="2">
    <source>
        <dbReference type="ARBA" id="ARBA00005145"/>
    </source>
</evidence>
<evidence type="ECO:0000259" key="11">
    <source>
        <dbReference type="PROSITE" id="PS50968"/>
    </source>
</evidence>
<sequence>MAILKQLLTTTALPWRKMGSPKILTPTTTTTTSPSPSTHLLHSRCTESLELGEIGIQFYPMFGSSFERELESLMTSIFQRERLGMATQFGLDGFRPDPIGSDRVKLYFGRVGSGLGWRFPCSQVGSDGGELVDAVPFMGESITDGSPSNFWKQPGDRVEVDEPIAQIETDKVTIDVSSREAGVIEQRHCGARYEDSCHFKTGDVTHVAPSEGKSNQAVSEPSPAKTMKIETEKPKASALLPSKPSAKEPQLPPKERQRRVPMTRLRKRVATRLKDSQNTFAMLTTFNEVDISLISSQAAVSDLQNQPIVNAVIDADDIIYRDYIDVSDAVGTPKQHSDIQFSRICMIIMNFAEIEKGINDLVKKANDGSLSIDEMAGGSFTISNGGVYGSLLSTPIINPPQLRCFAASSQSFTAVGHSGNALHS</sequence>
<keyword evidence="7" id="KW-0809">Transit peptide</keyword>
<dbReference type="SUPFAM" id="SSF52777">
    <property type="entry name" value="CoA-dependent acyltransferases"/>
    <property type="match status" value="1"/>
</dbReference>
<dbReference type="Gene3D" id="2.40.50.100">
    <property type="match status" value="1"/>
</dbReference>
<dbReference type="InterPro" id="IPR011053">
    <property type="entry name" value="Single_hybrid_motif"/>
</dbReference>
<protein>
    <recommendedName>
        <fullName evidence="9">Dihydrolipoamide acetyltransferase component of pyruvate dehydrogenase complex</fullName>
        <ecNumber evidence="9">2.3.1.-</ecNumber>
    </recommendedName>
</protein>
<evidence type="ECO:0000256" key="7">
    <source>
        <dbReference type="ARBA" id="ARBA00022946"/>
    </source>
</evidence>
<evidence type="ECO:0000256" key="9">
    <source>
        <dbReference type="RuleBase" id="RU003423"/>
    </source>
</evidence>
<dbReference type="GO" id="GO:0005739">
    <property type="term" value="C:mitochondrion"/>
    <property type="evidence" value="ECO:0007669"/>
    <property type="project" value="TreeGrafter"/>
</dbReference>
<dbReference type="InterPro" id="IPR000089">
    <property type="entry name" value="Biotin_lipoyl"/>
</dbReference>
<dbReference type="PANTHER" id="PTHR43416">
    <property type="entry name" value="DIHYDROLIPOYLLYSINE-RESIDUE SUCCINYLTRANSFERASE COMPONENT OF 2-OXOGLUTARATE DEHYDROGENASE COMPLEX, MITOCHONDRIAL-RELATED"/>
    <property type="match status" value="1"/>
</dbReference>
<dbReference type="EC" id="2.3.1.-" evidence="9"/>
<keyword evidence="8 9" id="KW-0012">Acyltransferase</keyword>
<evidence type="ECO:0000256" key="5">
    <source>
        <dbReference type="ARBA" id="ARBA00022679"/>
    </source>
</evidence>
<evidence type="ECO:0000313" key="12">
    <source>
        <dbReference type="EMBL" id="KAE8708919.1"/>
    </source>
</evidence>
<feature type="domain" description="Lipoyl-binding" evidence="11">
    <location>
        <begin position="130"/>
        <end position="230"/>
    </location>
</feature>
<organism evidence="12 13">
    <name type="scientific">Hibiscus syriacus</name>
    <name type="common">Rose of Sharon</name>
    <dbReference type="NCBI Taxonomy" id="106335"/>
    <lineage>
        <taxon>Eukaryota</taxon>
        <taxon>Viridiplantae</taxon>
        <taxon>Streptophyta</taxon>
        <taxon>Embryophyta</taxon>
        <taxon>Tracheophyta</taxon>
        <taxon>Spermatophyta</taxon>
        <taxon>Magnoliopsida</taxon>
        <taxon>eudicotyledons</taxon>
        <taxon>Gunneridae</taxon>
        <taxon>Pentapetalae</taxon>
        <taxon>rosids</taxon>
        <taxon>malvids</taxon>
        <taxon>Malvales</taxon>
        <taxon>Malvaceae</taxon>
        <taxon>Malvoideae</taxon>
        <taxon>Hibiscus</taxon>
    </lineage>
</organism>
<dbReference type="InterPro" id="IPR023213">
    <property type="entry name" value="CAT-like_dom_sf"/>
</dbReference>
<keyword evidence="4" id="KW-0816">Tricarboxylic acid cycle</keyword>
<evidence type="ECO:0000256" key="1">
    <source>
        <dbReference type="ARBA" id="ARBA00001938"/>
    </source>
</evidence>
<accession>A0A6A3B1E7</accession>
<evidence type="ECO:0000256" key="3">
    <source>
        <dbReference type="ARBA" id="ARBA00007317"/>
    </source>
</evidence>
<comment type="cofactor">
    <cofactor evidence="1 9">
        <name>(R)-lipoate</name>
        <dbReference type="ChEBI" id="CHEBI:83088"/>
    </cofactor>
</comment>
<comment type="pathway">
    <text evidence="2">Amino-acid degradation; L-lysine degradation via saccharopine pathway; glutaryl-CoA from L-lysine: step 6/6.</text>
</comment>
<dbReference type="CDD" id="cd06849">
    <property type="entry name" value="lipoyl_domain"/>
    <property type="match status" value="1"/>
</dbReference>
<evidence type="ECO:0000256" key="6">
    <source>
        <dbReference type="ARBA" id="ARBA00022823"/>
    </source>
</evidence>
<feature type="region of interest" description="Disordered" evidence="10">
    <location>
        <begin position="19"/>
        <end position="39"/>
    </location>
</feature>
<keyword evidence="13" id="KW-1185">Reference proteome</keyword>
<dbReference type="PROSITE" id="PS50968">
    <property type="entry name" value="BIOTINYL_LIPOYL"/>
    <property type="match status" value="1"/>
</dbReference>
<dbReference type="GO" id="GO:0004149">
    <property type="term" value="F:dihydrolipoyllysine-residue succinyltransferase activity"/>
    <property type="evidence" value="ECO:0007669"/>
    <property type="project" value="TreeGrafter"/>
</dbReference>
<dbReference type="Proteomes" id="UP000436088">
    <property type="component" value="Unassembled WGS sequence"/>
</dbReference>
<dbReference type="EMBL" id="VEPZ02000937">
    <property type="protein sequence ID" value="KAE8708919.1"/>
    <property type="molecule type" value="Genomic_DNA"/>
</dbReference>
<dbReference type="AlphaFoldDB" id="A0A6A3B1E7"/>
<dbReference type="PANTHER" id="PTHR43416:SF5">
    <property type="entry name" value="DIHYDROLIPOYLLYSINE-RESIDUE SUCCINYLTRANSFERASE COMPONENT OF 2-OXOGLUTARATE DEHYDROGENASE COMPLEX, MITOCHONDRIAL"/>
    <property type="match status" value="1"/>
</dbReference>
<dbReference type="InterPro" id="IPR003016">
    <property type="entry name" value="2-oxoA_DH_lipoyl-BS"/>
</dbReference>
<dbReference type="InterPro" id="IPR050537">
    <property type="entry name" value="2-oxoacid_dehydrogenase"/>
</dbReference>
<gene>
    <name evidence="12" type="ORF">F3Y22_tig00110332pilonHSYRG00543</name>
</gene>
<name>A0A6A3B1E7_HIBSY</name>
<keyword evidence="6 9" id="KW-0450">Lipoyl</keyword>
<dbReference type="Pfam" id="PF00364">
    <property type="entry name" value="Biotin_lipoyl"/>
    <property type="match status" value="1"/>
</dbReference>
<dbReference type="SUPFAM" id="SSF51230">
    <property type="entry name" value="Single hybrid motif"/>
    <property type="match status" value="1"/>
</dbReference>
<dbReference type="PROSITE" id="PS00189">
    <property type="entry name" value="LIPOYL"/>
    <property type="match status" value="1"/>
</dbReference>
<evidence type="ECO:0000313" key="13">
    <source>
        <dbReference type="Proteomes" id="UP000436088"/>
    </source>
</evidence>
<proteinExistence type="inferred from homology"/>
<comment type="similarity">
    <text evidence="3 9">Belongs to the 2-oxoacid dehydrogenase family.</text>
</comment>
<reference evidence="12" key="1">
    <citation type="submission" date="2019-09" db="EMBL/GenBank/DDBJ databases">
        <title>Draft genome information of white flower Hibiscus syriacus.</title>
        <authorList>
            <person name="Kim Y.-M."/>
        </authorList>
    </citation>
    <scope>NUCLEOTIDE SEQUENCE [LARGE SCALE GENOMIC DNA]</scope>
    <source>
        <strain evidence="12">YM2019G1</strain>
    </source>
</reference>
<dbReference type="GO" id="GO:0006099">
    <property type="term" value="P:tricarboxylic acid cycle"/>
    <property type="evidence" value="ECO:0007669"/>
    <property type="project" value="UniProtKB-KW"/>
</dbReference>